<dbReference type="SUPFAM" id="SSF56300">
    <property type="entry name" value="Metallo-dependent phosphatases"/>
    <property type="match status" value="1"/>
</dbReference>
<accession>A0A1W6SLC3</accession>
<evidence type="ECO:0000256" key="2">
    <source>
        <dbReference type="ARBA" id="ARBA00005419"/>
    </source>
</evidence>
<dbReference type="InterPro" id="IPR004617">
    <property type="entry name" value="ApaH"/>
</dbReference>
<dbReference type="InterPro" id="IPR004843">
    <property type="entry name" value="Calcineurin-like_PHP"/>
</dbReference>
<comment type="function">
    <text evidence="1 5">Hydrolyzes diadenosine 5',5'''-P1,P4-tetraphosphate to yield ADP.</text>
</comment>
<dbReference type="NCBIfam" id="TIGR00668">
    <property type="entry name" value="apaH"/>
    <property type="match status" value="1"/>
</dbReference>
<evidence type="ECO:0000313" key="7">
    <source>
        <dbReference type="EMBL" id="ARO86597.1"/>
    </source>
</evidence>
<evidence type="ECO:0000256" key="3">
    <source>
        <dbReference type="ARBA" id="ARBA00022801"/>
    </source>
</evidence>
<sequence>MATFAVGDLQGCYEEFRQLLDLIRFDRSKDRLWLVGDIVNRGPDSLSILRFIRGLNDAAIMVLGNHDLHLLMVAEDCARLHRNDTLQEILSAPDRDELLHWLRHQRLLHVDKNYVMVHAGLLPSWNVEQAVRLAQLVEAALRSGDFHNLCSHMYGNEPDHWDDSLEGYARLRVIINAMTRMRVCTPDGKMNFAHKGLVRDTPAGYLPWFEVTNRASREATIVCGHWSALGLQIRSNLIALDTGCLWGGNLTAVRLEDRKVFQVSCAAGEETKRWQ</sequence>
<dbReference type="EMBL" id="CP021106">
    <property type="protein sequence ID" value="ARO86597.1"/>
    <property type="molecule type" value="Genomic_DNA"/>
</dbReference>
<dbReference type="InterPro" id="IPR029052">
    <property type="entry name" value="Metallo-depent_PP-like"/>
</dbReference>
<dbReference type="EC" id="3.6.1.41" evidence="5"/>
<dbReference type="Pfam" id="PF00149">
    <property type="entry name" value="Metallophos"/>
    <property type="match status" value="1"/>
</dbReference>
<evidence type="ECO:0000256" key="4">
    <source>
        <dbReference type="ARBA" id="ARBA00049417"/>
    </source>
</evidence>
<dbReference type="Gene3D" id="3.60.21.10">
    <property type="match status" value="1"/>
</dbReference>
<dbReference type="PIRSF" id="PIRSF000903">
    <property type="entry name" value="B5n-ttraPtase_sm"/>
    <property type="match status" value="1"/>
</dbReference>
<gene>
    <name evidence="5" type="primary">apaH</name>
    <name evidence="7" type="ORF">EBAPG3_001700</name>
</gene>
<dbReference type="AlphaFoldDB" id="A0A1W6SLC3"/>
<organism evidence="7 8">
    <name type="scientific">Nitrosospira lacus</name>
    <dbReference type="NCBI Taxonomy" id="1288494"/>
    <lineage>
        <taxon>Bacteria</taxon>
        <taxon>Pseudomonadati</taxon>
        <taxon>Pseudomonadota</taxon>
        <taxon>Betaproteobacteria</taxon>
        <taxon>Nitrosomonadales</taxon>
        <taxon>Nitrosomonadaceae</taxon>
        <taxon>Nitrosospira</taxon>
    </lineage>
</organism>
<protein>
    <recommendedName>
        <fullName evidence="5">Bis(5'-nucleosyl)-tetraphosphatase, symmetrical</fullName>
        <ecNumber evidence="5">3.6.1.41</ecNumber>
    </recommendedName>
    <alternativeName>
        <fullName evidence="5">Ap4A hydrolase</fullName>
    </alternativeName>
    <alternativeName>
        <fullName evidence="5">Diadenosine 5',5'''-P1,P4-tetraphosphate pyrophosphohydrolase</fullName>
    </alternativeName>
    <alternativeName>
        <fullName evidence="5">Diadenosine tetraphosphatase</fullName>
    </alternativeName>
</protein>
<keyword evidence="8" id="KW-1185">Reference proteome</keyword>
<dbReference type="PANTHER" id="PTHR40942:SF4">
    <property type="entry name" value="CYTOCHROME C5"/>
    <property type="match status" value="1"/>
</dbReference>
<evidence type="ECO:0000313" key="8">
    <source>
        <dbReference type="Proteomes" id="UP000012179"/>
    </source>
</evidence>
<proteinExistence type="inferred from homology"/>
<dbReference type="HAMAP" id="MF_00199">
    <property type="entry name" value="ApaH"/>
    <property type="match status" value="1"/>
</dbReference>
<evidence type="ECO:0000259" key="6">
    <source>
        <dbReference type="Pfam" id="PF00149"/>
    </source>
</evidence>
<dbReference type="GO" id="GO:0008803">
    <property type="term" value="F:bis(5'-nucleosyl)-tetraphosphatase (symmetrical) activity"/>
    <property type="evidence" value="ECO:0007669"/>
    <property type="project" value="UniProtKB-UniRule"/>
</dbReference>
<feature type="domain" description="Calcineurin-like phosphoesterase" evidence="6">
    <location>
        <begin position="5"/>
        <end position="129"/>
    </location>
</feature>
<dbReference type="PANTHER" id="PTHR40942">
    <property type="match status" value="1"/>
</dbReference>
<comment type="catalytic activity">
    <reaction evidence="4 5">
        <text>P(1),P(4)-bis(5'-adenosyl) tetraphosphate + H2O = 2 ADP + 2 H(+)</text>
        <dbReference type="Rhea" id="RHEA:24252"/>
        <dbReference type="ChEBI" id="CHEBI:15377"/>
        <dbReference type="ChEBI" id="CHEBI:15378"/>
        <dbReference type="ChEBI" id="CHEBI:58141"/>
        <dbReference type="ChEBI" id="CHEBI:456216"/>
        <dbReference type="EC" id="3.6.1.41"/>
    </reaction>
</comment>
<reference evidence="7 8" key="1">
    <citation type="journal article" date="2015" name="Int. J. Syst. Evol. Microbiol.">
        <title>Nitrosospira lacus sp. nov., a psychrotolerant, ammonia-oxidizing bacterium from sandy lake sediment.</title>
        <authorList>
            <person name="Urakawa H."/>
            <person name="Garcia J.C."/>
            <person name="Nielsen J.L."/>
            <person name="Le V.Q."/>
            <person name="Kozlowski J.A."/>
            <person name="Stein L.Y."/>
            <person name="Lim C.K."/>
            <person name="Pommerening-Roser A."/>
            <person name="Martens-Habbena W."/>
            <person name="Stahl D.A."/>
            <person name="Klotz M.G."/>
        </authorList>
    </citation>
    <scope>NUCLEOTIDE SEQUENCE [LARGE SCALE GENOMIC DNA]</scope>
    <source>
        <strain evidence="7 8">APG3</strain>
    </source>
</reference>
<keyword evidence="3 5" id="KW-0378">Hydrolase</keyword>
<dbReference type="KEGG" id="nlc:EBAPG3_001700"/>
<dbReference type="RefSeq" id="WP_040851360.1">
    <property type="nucleotide sequence ID" value="NZ_CP021106.3"/>
</dbReference>
<comment type="similarity">
    <text evidence="2 5">Belongs to the Ap4A hydrolase family.</text>
</comment>
<dbReference type="NCBIfam" id="NF001204">
    <property type="entry name" value="PRK00166.1"/>
    <property type="match status" value="1"/>
</dbReference>
<evidence type="ECO:0000256" key="1">
    <source>
        <dbReference type="ARBA" id="ARBA00003413"/>
    </source>
</evidence>
<dbReference type="CDD" id="cd07422">
    <property type="entry name" value="MPP_ApaH"/>
    <property type="match status" value="1"/>
</dbReference>
<evidence type="ECO:0000256" key="5">
    <source>
        <dbReference type="HAMAP-Rule" id="MF_00199"/>
    </source>
</evidence>
<dbReference type="OrthoDB" id="9807890at2"/>
<name>A0A1W6SLC3_9PROT</name>
<dbReference type="Proteomes" id="UP000012179">
    <property type="component" value="Chromosome"/>
</dbReference>